<keyword evidence="1" id="KW-0732">Signal</keyword>
<dbReference type="Proteomes" id="UP001597169">
    <property type="component" value="Unassembled WGS sequence"/>
</dbReference>
<evidence type="ECO:0000259" key="2">
    <source>
        <dbReference type="Pfam" id="PF07833"/>
    </source>
</evidence>
<reference evidence="4" key="1">
    <citation type="journal article" date="2019" name="Int. J. Syst. Evol. Microbiol.">
        <title>The Global Catalogue of Microorganisms (GCM) 10K type strain sequencing project: providing services to taxonomists for standard genome sequencing and annotation.</title>
        <authorList>
            <consortium name="The Broad Institute Genomics Platform"/>
            <consortium name="The Broad Institute Genome Sequencing Center for Infectious Disease"/>
            <person name="Wu L."/>
            <person name="Ma J."/>
        </authorList>
    </citation>
    <scope>NUCLEOTIDE SEQUENCE [LARGE SCALE GENOMIC DNA]</scope>
    <source>
        <strain evidence="4">CCUG 53519</strain>
    </source>
</reference>
<dbReference type="RefSeq" id="WP_379292244.1">
    <property type="nucleotide sequence ID" value="NZ_JBHTKX010000001.1"/>
</dbReference>
<dbReference type="Pfam" id="PF07833">
    <property type="entry name" value="Cu_amine_oxidN1"/>
    <property type="match status" value="1"/>
</dbReference>
<dbReference type="EMBL" id="JBHTKX010000001">
    <property type="protein sequence ID" value="MFD1126591.1"/>
    <property type="molecule type" value="Genomic_DNA"/>
</dbReference>
<gene>
    <name evidence="3" type="ORF">ACFQ3J_00185</name>
</gene>
<dbReference type="InterPro" id="IPR012854">
    <property type="entry name" value="Cu_amine_oxidase-like_N"/>
</dbReference>
<protein>
    <submittedName>
        <fullName evidence="3">Stalk domain-containing protein</fullName>
    </submittedName>
</protein>
<comment type="caution">
    <text evidence="3">The sequence shown here is derived from an EMBL/GenBank/DDBJ whole genome shotgun (WGS) entry which is preliminary data.</text>
</comment>
<organism evidence="3 4">
    <name type="scientific">Paenibacillus provencensis</name>
    <dbReference type="NCBI Taxonomy" id="441151"/>
    <lineage>
        <taxon>Bacteria</taxon>
        <taxon>Bacillati</taxon>
        <taxon>Bacillota</taxon>
        <taxon>Bacilli</taxon>
        <taxon>Bacillales</taxon>
        <taxon>Paenibacillaceae</taxon>
        <taxon>Paenibacillus</taxon>
    </lineage>
</organism>
<evidence type="ECO:0000256" key="1">
    <source>
        <dbReference type="SAM" id="SignalP"/>
    </source>
</evidence>
<accession>A0ABW3PXE8</accession>
<feature type="chain" id="PRO_5045261141" evidence="1">
    <location>
        <begin position="23"/>
        <end position="211"/>
    </location>
</feature>
<keyword evidence="4" id="KW-1185">Reference proteome</keyword>
<feature type="domain" description="Copper amine oxidase-like N-terminal" evidence="2">
    <location>
        <begin position="39"/>
        <end position="107"/>
    </location>
</feature>
<proteinExistence type="predicted"/>
<evidence type="ECO:0000313" key="4">
    <source>
        <dbReference type="Proteomes" id="UP001597169"/>
    </source>
</evidence>
<evidence type="ECO:0000313" key="3">
    <source>
        <dbReference type="EMBL" id="MFD1126591.1"/>
    </source>
</evidence>
<sequence length="211" mass="23212">MKKKVVASLMVASMMVGGVVSAASMWGTYKGNEIVRVQLNGSTVKYKDVPAISYDGRTMIPVSMLRDLGVSYTWDQANKTIKLQKTNTVSSINSNNTGNTNPSTVTMTASDLKLYSNDGKVFLGTLSTNFYDSESIFNEYGDYGSEYSATSITNEFGTYGGEYSNESAYNDFATKPPMLTYKGQFLYYVTTNEYMSNSITPQELYGLAKSL</sequence>
<feature type="signal peptide" evidence="1">
    <location>
        <begin position="1"/>
        <end position="22"/>
    </location>
</feature>
<name>A0ABW3PXE8_9BACL</name>